<dbReference type="PROSITE" id="PS51257">
    <property type="entry name" value="PROKAR_LIPOPROTEIN"/>
    <property type="match status" value="1"/>
</dbReference>
<comment type="caution">
    <text evidence="1">The sequence shown here is derived from an EMBL/GenBank/DDBJ whole genome shotgun (WGS) entry which is preliminary data.</text>
</comment>
<proteinExistence type="predicted"/>
<keyword evidence="2" id="KW-1185">Reference proteome</keyword>
<evidence type="ECO:0000313" key="1">
    <source>
        <dbReference type="EMBL" id="EPX56413.1"/>
    </source>
</evidence>
<sequence>MSKKFLVSVGFLVSACQEAPLAHEPQENTRLSQALTSQGTTVQGTFYDFEVMGMTGSGQVHAASLYPVFTGVPSINDQGRVAFVAAKINDGDSIFLDNGSTPLNTTGSVYTDFGYYPRINAAGHVLSSESNLGGMGVRLWTGQDTATTITYSDGSSGFYGFEPFVALNDSDQTAFSGEYLQDAASIVATRNAATANAPIYRRNTLSRADAIAMDNTGNVVYVHETDNGPALVLSSNNLSSTTVIADTACFWNIGHYAGISPDGRIIVFYGESNGACAIQPAAESAVGVFASLDIGGSTRKLVRLSGVKVEDLTSTQGNQDGTCDAGETCRSGELGFDPQGNPFTFASFNTNSRIGVAHQQLGASGLAEDSFVVSIVGKPNAAHHQGRFSAQPGIWTVRADVSLTGSAFKLNLATPIPVIQIGDSIGSEVVAQLGPSPSHEYIDPDIANARVAYSGTPRQQAGGDHRVAFYAKTTTGQELVVRGEHLE</sequence>
<evidence type="ECO:0008006" key="3">
    <source>
        <dbReference type="Google" id="ProtNLM"/>
    </source>
</evidence>
<reference evidence="1" key="1">
    <citation type="submission" date="2013-05" db="EMBL/GenBank/DDBJ databases">
        <title>Genome assembly of Cystobacter fuscus DSM 2262.</title>
        <authorList>
            <person name="Sharma G."/>
            <person name="Khatri I."/>
            <person name="Kaur C."/>
            <person name="Mayilraj S."/>
            <person name="Subramanian S."/>
        </authorList>
    </citation>
    <scope>NUCLEOTIDE SEQUENCE [LARGE SCALE GENOMIC DNA]</scope>
    <source>
        <strain evidence="1">DSM 2262</strain>
    </source>
</reference>
<gene>
    <name evidence="1" type="ORF">D187_007755</name>
</gene>
<dbReference type="Proteomes" id="UP000011682">
    <property type="component" value="Unassembled WGS sequence"/>
</dbReference>
<dbReference type="eggNOG" id="COG1075">
    <property type="taxonomic scope" value="Bacteria"/>
</dbReference>
<protein>
    <recommendedName>
        <fullName evidence="3">Lipoprotein</fullName>
    </recommendedName>
</protein>
<evidence type="ECO:0000313" key="2">
    <source>
        <dbReference type="Proteomes" id="UP000011682"/>
    </source>
</evidence>
<accession>S9QIW7</accession>
<name>S9QIW7_CYSF2</name>
<dbReference type="RefSeq" id="WP_002620699.1">
    <property type="nucleotide sequence ID" value="NZ_ANAH02000066.1"/>
</dbReference>
<organism evidence="1 2">
    <name type="scientific">Cystobacter fuscus (strain ATCC 25194 / DSM 2262 / NBRC 100088 / M29)</name>
    <dbReference type="NCBI Taxonomy" id="1242864"/>
    <lineage>
        <taxon>Bacteria</taxon>
        <taxon>Pseudomonadati</taxon>
        <taxon>Myxococcota</taxon>
        <taxon>Myxococcia</taxon>
        <taxon>Myxococcales</taxon>
        <taxon>Cystobacterineae</taxon>
        <taxon>Archangiaceae</taxon>
        <taxon>Cystobacter</taxon>
    </lineage>
</organism>
<dbReference type="AlphaFoldDB" id="S9QIW7"/>
<dbReference type="EMBL" id="ANAH02000066">
    <property type="protein sequence ID" value="EPX56413.1"/>
    <property type="molecule type" value="Genomic_DNA"/>
</dbReference>